<reference evidence="2 3" key="1">
    <citation type="submission" date="2013-12" db="EMBL/GenBank/DDBJ databases">
        <title>Draft genome of the parsitic nematode Ancylostoma duodenale.</title>
        <authorList>
            <person name="Mitreva M."/>
        </authorList>
    </citation>
    <scope>NUCLEOTIDE SEQUENCE [LARGE SCALE GENOMIC DNA]</scope>
    <source>
        <strain evidence="2 3">Zhejiang</strain>
    </source>
</reference>
<evidence type="ECO:0000313" key="2">
    <source>
        <dbReference type="EMBL" id="KIH53614.1"/>
    </source>
</evidence>
<proteinExistence type="predicted"/>
<dbReference type="AlphaFoldDB" id="A0A0C2G3U9"/>
<dbReference type="EMBL" id="KN740798">
    <property type="protein sequence ID" value="KIH53614.1"/>
    <property type="molecule type" value="Genomic_DNA"/>
</dbReference>
<feature type="compositionally biased region" description="Basic and acidic residues" evidence="1">
    <location>
        <begin position="96"/>
        <end position="178"/>
    </location>
</feature>
<gene>
    <name evidence="2" type="ORF">ANCDUO_16253</name>
</gene>
<keyword evidence="3" id="KW-1185">Reference proteome</keyword>
<dbReference type="OrthoDB" id="5876015at2759"/>
<feature type="compositionally biased region" description="Basic and acidic residues" evidence="1">
    <location>
        <begin position="1"/>
        <end position="23"/>
    </location>
</feature>
<sequence>AQRKKALDDDRDVRADRKSDPREVKRKTKIIKKKKSHSDSLGPEEAENKVDKEIMRRRRQAYDNMDLMDRDRDWDSERGSKKEVKHSNVKGSTESSEERQRGTKDVAKSGEEKLRGSKDVAKSSEEKPGGPKESAKSDEEKPRGSKESAKSGEEKPKGSKESAKSGGEEARGPKEAVKSPENVLKPPLDEGAKKSSFKVSKLKRNKVLKSSSIVMTWGDQSGR</sequence>
<feature type="compositionally biased region" description="Basic residues" evidence="1">
    <location>
        <begin position="24"/>
        <end position="36"/>
    </location>
</feature>
<accession>A0A0C2G3U9</accession>
<protein>
    <submittedName>
        <fullName evidence="2">Uncharacterized protein</fullName>
    </submittedName>
</protein>
<feature type="region of interest" description="Disordered" evidence="1">
    <location>
        <begin position="1"/>
        <end position="199"/>
    </location>
</feature>
<organism evidence="2 3">
    <name type="scientific">Ancylostoma duodenale</name>
    <dbReference type="NCBI Taxonomy" id="51022"/>
    <lineage>
        <taxon>Eukaryota</taxon>
        <taxon>Metazoa</taxon>
        <taxon>Ecdysozoa</taxon>
        <taxon>Nematoda</taxon>
        <taxon>Chromadorea</taxon>
        <taxon>Rhabditida</taxon>
        <taxon>Rhabditina</taxon>
        <taxon>Rhabditomorpha</taxon>
        <taxon>Strongyloidea</taxon>
        <taxon>Ancylostomatidae</taxon>
        <taxon>Ancylostomatinae</taxon>
        <taxon>Ancylostoma</taxon>
    </lineage>
</organism>
<feature type="non-terminal residue" evidence="2">
    <location>
        <position position="1"/>
    </location>
</feature>
<name>A0A0C2G3U9_9BILA</name>
<evidence type="ECO:0000256" key="1">
    <source>
        <dbReference type="SAM" id="MobiDB-lite"/>
    </source>
</evidence>
<evidence type="ECO:0000313" key="3">
    <source>
        <dbReference type="Proteomes" id="UP000054047"/>
    </source>
</evidence>
<feature type="compositionally biased region" description="Basic and acidic residues" evidence="1">
    <location>
        <begin position="67"/>
        <end position="86"/>
    </location>
</feature>
<dbReference type="Proteomes" id="UP000054047">
    <property type="component" value="Unassembled WGS sequence"/>
</dbReference>